<gene>
    <name evidence="2" type="ORF">HMPREF0063_11231</name>
</gene>
<dbReference type="Proteomes" id="UP000003111">
    <property type="component" value="Unassembled WGS sequence"/>
</dbReference>
<comment type="caution">
    <text evidence="2">The sequence shown here is derived from an EMBL/GenBank/DDBJ whole genome shotgun (WGS) entry which is preliminary data.</text>
</comment>
<accession>E2SB22</accession>
<evidence type="ECO:0000256" key="1">
    <source>
        <dbReference type="SAM" id="MobiDB-lite"/>
    </source>
</evidence>
<name>E2SB22_9ACTN</name>
<dbReference type="HOGENOM" id="CLU_3228528_0_0_11"/>
<proteinExistence type="predicted"/>
<feature type="region of interest" description="Disordered" evidence="1">
    <location>
        <begin position="1"/>
        <end position="43"/>
    </location>
</feature>
<sequence>MSSAIPGAFEVPKNRGTRPYRPGQVPSYGLVIISTHDNEGTPR</sequence>
<keyword evidence="3" id="KW-1185">Reference proteome</keyword>
<evidence type="ECO:0000313" key="3">
    <source>
        <dbReference type="Proteomes" id="UP000003111"/>
    </source>
</evidence>
<dbReference type="EMBL" id="ACLF03000004">
    <property type="protein sequence ID" value="EFQ83568.1"/>
    <property type="molecule type" value="Genomic_DNA"/>
</dbReference>
<reference evidence="2" key="1">
    <citation type="submission" date="2010-08" db="EMBL/GenBank/DDBJ databases">
        <authorList>
            <person name="Muzny D."/>
            <person name="Qin X."/>
            <person name="Buhay C."/>
            <person name="Dugan-Rocha S."/>
            <person name="Ding Y."/>
            <person name="Chen G."/>
            <person name="Hawes A."/>
            <person name="Holder M."/>
            <person name="Jhangiani S."/>
            <person name="Johnson A."/>
            <person name="Khan Z."/>
            <person name="Li Z."/>
            <person name="Liu W."/>
            <person name="Liu X."/>
            <person name="Perez L."/>
            <person name="Shen H."/>
            <person name="Wang Q."/>
            <person name="Watt J."/>
            <person name="Xi L."/>
            <person name="Xin Y."/>
            <person name="Zhou J."/>
            <person name="Deng J."/>
            <person name="Jiang H."/>
            <person name="Liu Y."/>
            <person name="Qu J."/>
            <person name="Song X.-Z."/>
            <person name="Zhang L."/>
            <person name="Villasana D."/>
            <person name="Johnson A."/>
            <person name="Liu J."/>
            <person name="Liyanage D."/>
            <person name="Lorensuhewa L."/>
            <person name="Robinson T."/>
            <person name="Song A."/>
            <person name="Song B.-B."/>
            <person name="Dinh H."/>
            <person name="Thornton R."/>
            <person name="Coyle M."/>
            <person name="Francisco L."/>
            <person name="Jackson L."/>
            <person name="Javaid M."/>
            <person name="Korchina V."/>
            <person name="Kovar C."/>
            <person name="Mata R."/>
            <person name="Mathew T."/>
            <person name="Ngo R."/>
            <person name="Nguyen L."/>
            <person name="Nguyen N."/>
            <person name="Okwuonu G."/>
            <person name="Ongeri F."/>
            <person name="Pham C."/>
            <person name="Simmons D."/>
            <person name="Wilczek-Boney K."/>
            <person name="Hale W."/>
            <person name="Jakkamsetti A."/>
            <person name="Pham P."/>
            <person name="Ruth R."/>
            <person name="San Lucas F."/>
            <person name="Warren J."/>
            <person name="Zhang J."/>
            <person name="Zhao Z."/>
            <person name="Zhou C."/>
            <person name="Zhu D."/>
            <person name="Lee S."/>
            <person name="Bess C."/>
            <person name="Blankenburg K."/>
            <person name="Forbes L."/>
            <person name="Fu Q."/>
            <person name="Gubbala S."/>
            <person name="Hirani K."/>
            <person name="Jayaseelan J.C."/>
            <person name="Lara F."/>
            <person name="Munidasa M."/>
            <person name="Palculict T."/>
            <person name="Patil S."/>
            <person name="Pu L.-L."/>
            <person name="Saada N."/>
            <person name="Tang L."/>
            <person name="Weissenberger G."/>
            <person name="Zhu Y."/>
            <person name="Hemphill L."/>
            <person name="Shang Y."/>
            <person name="Youmans B."/>
            <person name="Ayvaz T."/>
            <person name="Ross M."/>
            <person name="Santibanez J."/>
            <person name="Aqrawi P."/>
            <person name="Gross S."/>
            <person name="Joshi V."/>
            <person name="Fowler G."/>
            <person name="Nazareth L."/>
            <person name="Reid J."/>
            <person name="Worley K."/>
            <person name="Petrosino J."/>
            <person name="Highlander S."/>
            <person name="Gibbs R."/>
        </authorList>
    </citation>
    <scope>NUCLEOTIDE SEQUENCE [LARGE SCALE GENOMIC DNA]</scope>
    <source>
        <strain evidence="2">DSM 15272</strain>
    </source>
</reference>
<organism evidence="2 3">
    <name type="scientific">Aeromicrobium marinum DSM 15272</name>
    <dbReference type="NCBI Taxonomy" id="585531"/>
    <lineage>
        <taxon>Bacteria</taxon>
        <taxon>Bacillati</taxon>
        <taxon>Actinomycetota</taxon>
        <taxon>Actinomycetes</taxon>
        <taxon>Propionibacteriales</taxon>
        <taxon>Nocardioidaceae</taxon>
        <taxon>Aeromicrobium</taxon>
    </lineage>
</organism>
<evidence type="ECO:0000313" key="2">
    <source>
        <dbReference type="EMBL" id="EFQ83568.1"/>
    </source>
</evidence>
<protein>
    <submittedName>
        <fullName evidence="2">Uncharacterized protein</fullName>
    </submittedName>
</protein>
<dbReference type="AlphaFoldDB" id="E2SB22"/>
<dbReference type="STRING" id="585531.HMPREF0063_11231"/>